<dbReference type="PANTHER" id="PTHR38340:SF1">
    <property type="entry name" value="S-LAYER PROTEIN"/>
    <property type="match status" value="1"/>
</dbReference>
<dbReference type="GO" id="GO:0005509">
    <property type="term" value="F:calcium ion binding"/>
    <property type="evidence" value="ECO:0007669"/>
    <property type="project" value="InterPro"/>
</dbReference>
<evidence type="ECO:0000256" key="1">
    <source>
        <dbReference type="ARBA" id="ARBA00004613"/>
    </source>
</evidence>
<dbReference type="InterPro" id="IPR011049">
    <property type="entry name" value="Serralysin-like_metalloprot_C"/>
</dbReference>
<dbReference type="Gene3D" id="3.90.1340.10">
    <property type="entry name" value="Phage tail collar domain"/>
    <property type="match status" value="3"/>
</dbReference>
<proteinExistence type="predicted"/>
<dbReference type="InterPro" id="IPR001343">
    <property type="entry name" value="Hemolysn_Ca-bd"/>
</dbReference>
<dbReference type="Gene3D" id="2.150.10.10">
    <property type="entry name" value="Serralysin-like metalloprotease, C-terminal"/>
    <property type="match status" value="3"/>
</dbReference>
<feature type="domain" description="Phage tail collar" evidence="3">
    <location>
        <begin position="283"/>
        <end position="338"/>
    </location>
</feature>
<dbReference type="OrthoDB" id="8110404at2"/>
<gene>
    <name evidence="4" type="ORF">C7I84_27470</name>
</gene>
<organism evidence="4 5">
    <name type="scientific">Kumtagia ephedrae</name>
    <dbReference type="NCBI Taxonomy" id="2116701"/>
    <lineage>
        <taxon>Bacteria</taxon>
        <taxon>Pseudomonadati</taxon>
        <taxon>Pseudomonadota</taxon>
        <taxon>Alphaproteobacteria</taxon>
        <taxon>Hyphomicrobiales</taxon>
        <taxon>Phyllobacteriaceae</taxon>
        <taxon>Kumtagia</taxon>
    </lineage>
</organism>
<dbReference type="Pfam" id="PF07484">
    <property type="entry name" value="Collar"/>
    <property type="match status" value="3"/>
</dbReference>
<dbReference type="InterPro" id="IPR050557">
    <property type="entry name" value="RTX_toxin/Mannuronan_C5-epim"/>
</dbReference>
<dbReference type="RefSeq" id="WP_106775403.1">
    <property type="nucleotide sequence ID" value="NZ_PXYK01000042.1"/>
</dbReference>
<keyword evidence="2" id="KW-0964">Secreted</keyword>
<comment type="subcellular location">
    <subcellularLocation>
        <location evidence="1">Secreted</location>
    </subcellularLocation>
</comment>
<protein>
    <recommendedName>
        <fullName evidence="3">Phage tail collar domain-containing protein</fullName>
    </recommendedName>
</protein>
<dbReference type="GO" id="GO:0005576">
    <property type="term" value="C:extracellular region"/>
    <property type="evidence" value="ECO:0007669"/>
    <property type="project" value="UniProtKB-SubCell"/>
</dbReference>
<feature type="domain" description="Phage tail collar" evidence="3">
    <location>
        <begin position="154"/>
        <end position="209"/>
    </location>
</feature>
<reference evidence="4 5" key="1">
    <citation type="submission" date="2018-03" db="EMBL/GenBank/DDBJ databases">
        <title>The draft genome of Mesorhizobium sp. 6GN-30.</title>
        <authorList>
            <person name="Liu L."/>
            <person name="Li L."/>
            <person name="Wang T."/>
            <person name="Zhang X."/>
            <person name="Liang L."/>
        </authorList>
    </citation>
    <scope>NUCLEOTIDE SEQUENCE [LARGE SCALE GENOMIC DNA]</scope>
    <source>
        <strain evidence="4 5">6GN30</strain>
    </source>
</reference>
<dbReference type="EMBL" id="PXYK01000042">
    <property type="protein sequence ID" value="PSJ51413.1"/>
    <property type="molecule type" value="Genomic_DNA"/>
</dbReference>
<evidence type="ECO:0000313" key="5">
    <source>
        <dbReference type="Proteomes" id="UP000241229"/>
    </source>
</evidence>
<evidence type="ECO:0000256" key="2">
    <source>
        <dbReference type="ARBA" id="ARBA00022525"/>
    </source>
</evidence>
<evidence type="ECO:0000313" key="4">
    <source>
        <dbReference type="EMBL" id="PSJ51413.1"/>
    </source>
</evidence>
<dbReference type="InterPro" id="IPR011083">
    <property type="entry name" value="Phage_tail_collar_dom"/>
</dbReference>
<dbReference type="PANTHER" id="PTHR38340">
    <property type="entry name" value="S-LAYER PROTEIN"/>
    <property type="match status" value="1"/>
</dbReference>
<feature type="domain" description="Phage tail collar" evidence="3">
    <location>
        <begin position="34"/>
        <end position="85"/>
    </location>
</feature>
<keyword evidence="5" id="KW-1185">Reference proteome</keyword>
<dbReference type="Pfam" id="PF00353">
    <property type="entry name" value="HemolysinCabind"/>
    <property type="match status" value="4"/>
</dbReference>
<sequence length="789" mass="81669">MPINNVQETLVTRNFMGLYGVFPDDGAEGLMTLGVIRSFAGDFQPFGTPALSGDALYSTQQYSALHSLLGGTYGGSGMAFALPDLGMHVAVGAGSGPGLTNWVNGNQSGGENTWLSRWHLPDSSGGFGLQVDNHQPFLAVTYLIRVDGTHNMLGEVVRYAGDNVPGGYVKADGQVLPIAGNEALFAVLGNHYGGDGTTNFALPDLRGRSVVGASDTLTAGTRVGSEYQRLSTDNMPVEMGGTGQPLDNRAPGLVLNYIINVSNDYFPGRDDSGYAPEDGYFIGEIVAFAGTQVPDGWMLCNGATLLIQAFTVLYAVIGAAYGGNGVTQFQLPDLRGRVMAGTDSSHPAGTVVGSNTTEIPISEIPQIVTIGTPGDDTYYGGNHADRLSGGDGNDTLTGNGGNDVLDGGAGADTLKGGLGDDVYRVDNAGDVIIEKPGEGNDRVEASVSYKLAAGVSVEILQTTDATGTNPIRLTGNEFSQTIIGNAGNNWLHSGGYANPDTLLGGAGDDVYSVYNANDVVVEKPGEGYDHMAAGVSYKLGVGVEVEKLTTTDANGTKAIDLTGNTFAQTIIGNNGKNILHDGGVDPVTKQSGADTLIGRDGNDTYILYNSNTVIIELAGQGTDRVAAGVDYTLAEGVHVELLNTTSLRATYAVNLTGNEFVQKIRGNEGINRLDGGGGSDTLIGEGGADTFVFSTALGPDNVDTLVDFTPGEDRIELAGTIFRGLSAGVLDASAFHVGNQATSADHRILYDPTTGALSYDSDGDGSSAAIHFATVTVGISLSNTDLFVV</sequence>
<dbReference type="PROSITE" id="PS00330">
    <property type="entry name" value="HEMOLYSIN_CALCIUM"/>
    <property type="match status" value="2"/>
</dbReference>
<dbReference type="Proteomes" id="UP000241229">
    <property type="component" value="Unassembled WGS sequence"/>
</dbReference>
<comment type="caution">
    <text evidence="4">The sequence shown here is derived from an EMBL/GenBank/DDBJ whole genome shotgun (WGS) entry which is preliminary data.</text>
</comment>
<dbReference type="AlphaFoldDB" id="A0A2P7RMG9"/>
<dbReference type="InterPro" id="IPR018511">
    <property type="entry name" value="Hemolysin-typ_Ca-bd_CS"/>
</dbReference>
<evidence type="ECO:0000259" key="3">
    <source>
        <dbReference type="Pfam" id="PF07484"/>
    </source>
</evidence>
<dbReference type="PRINTS" id="PR00313">
    <property type="entry name" value="CABNDNGRPT"/>
</dbReference>
<name>A0A2P7RMG9_9HYPH</name>
<dbReference type="SUPFAM" id="SSF51120">
    <property type="entry name" value="beta-Roll"/>
    <property type="match status" value="1"/>
</dbReference>
<dbReference type="InterPro" id="IPR037053">
    <property type="entry name" value="Phage_tail_collar_dom_sf"/>
</dbReference>
<accession>A0A2P7RMG9</accession>
<dbReference type="SUPFAM" id="SSF88874">
    <property type="entry name" value="Receptor-binding domain of short tail fibre protein gp12"/>
    <property type="match status" value="3"/>
</dbReference>